<dbReference type="PANTHER" id="PTHR16043">
    <property type="entry name" value="DALRD3 PROTEIN"/>
    <property type="match status" value="1"/>
</dbReference>
<dbReference type="KEGG" id="vde:111253168"/>
<reference evidence="2" key="1">
    <citation type="submission" date="2021-01" db="UniProtKB">
        <authorList>
            <consortium name="EnsemblMetazoa"/>
        </authorList>
    </citation>
    <scope>IDENTIFICATION</scope>
</reference>
<dbReference type="SMART" id="SM00836">
    <property type="entry name" value="DALR_1"/>
    <property type="match status" value="1"/>
</dbReference>
<dbReference type="Proteomes" id="UP000594260">
    <property type="component" value="Unplaced"/>
</dbReference>
<dbReference type="AlphaFoldDB" id="A0A7M7MDA3"/>
<evidence type="ECO:0000313" key="2">
    <source>
        <dbReference type="EnsemblMetazoa" id="XP_022667931"/>
    </source>
</evidence>
<dbReference type="InterPro" id="IPR008909">
    <property type="entry name" value="DALR_anticod-bd"/>
</dbReference>
<dbReference type="PANTHER" id="PTHR16043:SF1">
    <property type="entry name" value="DALR ANTICODON-BINDING DOMAIN-CONTAINING PROTEIN 3"/>
    <property type="match status" value="1"/>
</dbReference>
<dbReference type="EnsemblMetazoa" id="XM_022812196">
    <property type="protein sequence ID" value="XP_022667931"/>
    <property type="gene ID" value="LOC111253168"/>
</dbReference>
<protein>
    <recommendedName>
        <fullName evidence="1">DALR anticodon binding domain-containing protein</fullName>
    </recommendedName>
</protein>
<organism evidence="2 3">
    <name type="scientific">Varroa destructor</name>
    <name type="common">Honeybee mite</name>
    <dbReference type="NCBI Taxonomy" id="109461"/>
    <lineage>
        <taxon>Eukaryota</taxon>
        <taxon>Metazoa</taxon>
        <taxon>Ecdysozoa</taxon>
        <taxon>Arthropoda</taxon>
        <taxon>Chelicerata</taxon>
        <taxon>Arachnida</taxon>
        <taxon>Acari</taxon>
        <taxon>Parasitiformes</taxon>
        <taxon>Mesostigmata</taxon>
        <taxon>Gamasina</taxon>
        <taxon>Dermanyssoidea</taxon>
        <taxon>Varroidae</taxon>
        <taxon>Varroa</taxon>
    </lineage>
</organism>
<feature type="domain" description="DALR anticodon binding" evidence="1">
    <location>
        <begin position="414"/>
        <end position="567"/>
    </location>
</feature>
<keyword evidence="3" id="KW-1185">Reference proteome</keyword>
<dbReference type="GO" id="GO:0004814">
    <property type="term" value="F:arginine-tRNA ligase activity"/>
    <property type="evidence" value="ECO:0007669"/>
    <property type="project" value="InterPro"/>
</dbReference>
<sequence>MDLRMAVQTYVDELCAELGLCPVPQARLIQNSSSKRSCGDFNIFIRQPSFDCLRPHMFRLVKELPRVSESWALPIERVGYSENSAYLELFLKRVPAFQRLFQAIGSFRDDADIVSSSRTPNSCLPSKKLKDFDSVAAGRNSCTSNSNNIDKNQRLLVIVHAPDQPPFDHRRSEMLALYMRTQYEACGFQVHEVKDIYLFDEDSPLSKKDYENSEYFDAAKQAFDLRRYLEDRSLETELDANLGAVYLNSPAVSLARALASAARACIQATTTNLDDVLLCHVAPQNKAYVQQQAGVLLEILECLKQREDQPARQAFVIHGGTDARQNSVDDYLQQIYDYVSNSLRHRRLRADEGSPLCSMVVRVLADTKITFELLAARQMARLKISPLSSKDDTLEGGGGGGGVASFNGKGGIFVQYTCARLAVLLSNYDCAVADGRYPTCQPWSELHAEDIDLSALSLDFDWLLWRVMFRCQTALERGSTLPCFLSNEGGTGERRVFKFDLCAHSVCEALAAACVQFSTYYSKVRVLVEAQPHLIESLKARIFLLVSLRSLLHRGLQMLGLQPVQRM</sequence>
<name>A0A7M7MDA3_VARDE</name>
<dbReference type="OMA" id="AYYSKVR"/>
<dbReference type="GO" id="GO:0000049">
    <property type="term" value="F:tRNA binding"/>
    <property type="evidence" value="ECO:0007669"/>
    <property type="project" value="TreeGrafter"/>
</dbReference>
<dbReference type="InterPro" id="IPR009080">
    <property type="entry name" value="tRNAsynth_Ia_anticodon-bd"/>
</dbReference>
<dbReference type="OrthoDB" id="9990834at2759"/>
<evidence type="ECO:0000313" key="3">
    <source>
        <dbReference type="Proteomes" id="UP000594260"/>
    </source>
</evidence>
<dbReference type="RefSeq" id="XP_022667931.1">
    <property type="nucleotide sequence ID" value="XM_022812196.1"/>
</dbReference>
<dbReference type="InParanoid" id="A0A7M7MDA3"/>
<dbReference type="GO" id="GO:0106217">
    <property type="term" value="P:tRNA C3-cytosine methylation"/>
    <property type="evidence" value="ECO:0007669"/>
    <property type="project" value="TreeGrafter"/>
</dbReference>
<evidence type="ECO:0000259" key="1">
    <source>
        <dbReference type="SMART" id="SM00836"/>
    </source>
</evidence>
<dbReference type="GO" id="GO:0005524">
    <property type="term" value="F:ATP binding"/>
    <property type="evidence" value="ECO:0007669"/>
    <property type="project" value="InterPro"/>
</dbReference>
<dbReference type="GO" id="GO:0006420">
    <property type="term" value="P:arginyl-tRNA aminoacylation"/>
    <property type="evidence" value="ECO:0007669"/>
    <property type="project" value="InterPro"/>
</dbReference>
<accession>A0A7M7MDA3</accession>
<dbReference type="InterPro" id="IPR037380">
    <property type="entry name" value="DALRD3"/>
</dbReference>
<dbReference type="SUPFAM" id="SSF47323">
    <property type="entry name" value="Anticodon-binding domain of a subclass of class I aminoacyl-tRNA synthetases"/>
    <property type="match status" value="1"/>
</dbReference>
<proteinExistence type="predicted"/>
<dbReference type="Gene3D" id="1.10.730.10">
    <property type="entry name" value="Isoleucyl-tRNA Synthetase, Domain 1"/>
    <property type="match status" value="1"/>
</dbReference>
<dbReference type="Pfam" id="PF05746">
    <property type="entry name" value="DALR_1"/>
    <property type="match status" value="1"/>
</dbReference>
<dbReference type="GeneID" id="111253168"/>